<dbReference type="PANTHER" id="PTHR43418:SF4">
    <property type="entry name" value="MULTIFUNCTIONAL TRYPTOPHAN BIOSYNTHESIS PROTEIN"/>
    <property type="match status" value="1"/>
</dbReference>
<dbReference type="Gene3D" id="3.40.50.880">
    <property type="match status" value="1"/>
</dbReference>
<feature type="domain" description="Indole-3-glycerol phosphate synthase" evidence="16">
    <location>
        <begin position="218"/>
        <end position="492"/>
    </location>
</feature>
<evidence type="ECO:0000313" key="17">
    <source>
        <dbReference type="EMBL" id="ODQ49562.1"/>
    </source>
</evidence>
<dbReference type="GeneID" id="30180516"/>
<protein>
    <recommendedName>
        <fullName evidence="7">Multifunctional tryptophan biosynthesis protein</fullName>
        <ecNumber evidence="6">4.1.1.48</ecNumber>
        <ecNumber evidence="5">4.1.3.27</ecNumber>
    </recommendedName>
</protein>
<dbReference type="InterPro" id="IPR029062">
    <property type="entry name" value="Class_I_gatase-like"/>
</dbReference>
<dbReference type="Proteomes" id="UP000094455">
    <property type="component" value="Unassembled WGS sequence"/>
</dbReference>
<evidence type="ECO:0000256" key="9">
    <source>
        <dbReference type="ARBA" id="ARBA00022822"/>
    </source>
</evidence>
<evidence type="ECO:0000256" key="6">
    <source>
        <dbReference type="ARBA" id="ARBA00012362"/>
    </source>
</evidence>
<evidence type="ECO:0000256" key="11">
    <source>
        <dbReference type="ARBA" id="ARBA00023141"/>
    </source>
</evidence>
<evidence type="ECO:0000256" key="1">
    <source>
        <dbReference type="ARBA" id="ARBA00001633"/>
    </source>
</evidence>
<keyword evidence="12" id="KW-0456">Lyase</keyword>
<dbReference type="GO" id="GO:0004425">
    <property type="term" value="F:indole-3-glycerol-phosphate synthase activity"/>
    <property type="evidence" value="ECO:0007669"/>
    <property type="project" value="UniProtKB-EC"/>
</dbReference>
<keyword evidence="13" id="KW-0511">Multifunctional enzyme</keyword>
<dbReference type="EC" id="4.1.3.27" evidence="5"/>
<dbReference type="InterPro" id="IPR001468">
    <property type="entry name" value="Indole-3-GlycerolPSynthase_CS"/>
</dbReference>
<evidence type="ECO:0000256" key="2">
    <source>
        <dbReference type="ARBA" id="ARBA00004696"/>
    </source>
</evidence>
<dbReference type="SUPFAM" id="SSF51366">
    <property type="entry name" value="Ribulose-phoshate binding barrel"/>
    <property type="match status" value="1"/>
</dbReference>
<keyword evidence="11" id="KW-0057">Aromatic amino acid biosynthesis</keyword>
<reference evidence="17 18" key="1">
    <citation type="journal article" date="2016" name="Proc. Natl. Acad. Sci. U.S.A.">
        <title>Comparative genomics of biotechnologically important yeasts.</title>
        <authorList>
            <person name="Riley R."/>
            <person name="Haridas S."/>
            <person name="Wolfe K.H."/>
            <person name="Lopes M.R."/>
            <person name="Hittinger C.T."/>
            <person name="Goeker M."/>
            <person name="Salamov A.A."/>
            <person name="Wisecaver J.H."/>
            <person name="Long T.M."/>
            <person name="Calvey C.H."/>
            <person name="Aerts A.L."/>
            <person name="Barry K.W."/>
            <person name="Choi C."/>
            <person name="Clum A."/>
            <person name="Coughlan A.Y."/>
            <person name="Deshpande S."/>
            <person name="Douglass A.P."/>
            <person name="Hanson S.J."/>
            <person name="Klenk H.-P."/>
            <person name="LaButti K.M."/>
            <person name="Lapidus A."/>
            <person name="Lindquist E.A."/>
            <person name="Lipzen A.M."/>
            <person name="Meier-Kolthoff J.P."/>
            <person name="Ohm R.A."/>
            <person name="Otillar R.P."/>
            <person name="Pangilinan J.L."/>
            <person name="Peng Y."/>
            <person name="Rokas A."/>
            <person name="Rosa C.A."/>
            <person name="Scheuner C."/>
            <person name="Sibirny A.A."/>
            <person name="Slot J.C."/>
            <person name="Stielow J.B."/>
            <person name="Sun H."/>
            <person name="Kurtzman C.P."/>
            <person name="Blackwell M."/>
            <person name="Grigoriev I.V."/>
            <person name="Jeffries T.W."/>
        </authorList>
    </citation>
    <scope>NUCLEOTIDE SEQUENCE [LARGE SCALE GENOMIC DNA]</scope>
    <source>
        <strain evidence="17 18">NRRL Y-2026</strain>
    </source>
</reference>
<dbReference type="AlphaFoldDB" id="A0A1E3NU01"/>
<name>A0A1E3NU01_9ASCO</name>
<organism evidence="17 18">
    <name type="scientific">Pichia membranifaciens NRRL Y-2026</name>
    <dbReference type="NCBI Taxonomy" id="763406"/>
    <lineage>
        <taxon>Eukaryota</taxon>
        <taxon>Fungi</taxon>
        <taxon>Dikarya</taxon>
        <taxon>Ascomycota</taxon>
        <taxon>Saccharomycotina</taxon>
        <taxon>Pichiomycetes</taxon>
        <taxon>Pichiales</taxon>
        <taxon>Pichiaceae</taxon>
        <taxon>Pichia</taxon>
    </lineage>
</organism>
<evidence type="ECO:0000256" key="13">
    <source>
        <dbReference type="ARBA" id="ARBA00023268"/>
    </source>
</evidence>
<dbReference type="InterPro" id="IPR011060">
    <property type="entry name" value="RibuloseP-bd_barrel"/>
</dbReference>
<evidence type="ECO:0000256" key="10">
    <source>
        <dbReference type="ARBA" id="ARBA00022962"/>
    </source>
</evidence>
<dbReference type="Pfam" id="PF00218">
    <property type="entry name" value="IGPS"/>
    <property type="match status" value="1"/>
</dbReference>
<dbReference type="GO" id="GO:0004640">
    <property type="term" value="F:phosphoribosylanthranilate isomerase activity"/>
    <property type="evidence" value="ECO:0007669"/>
    <property type="project" value="EnsemblFungi"/>
</dbReference>
<evidence type="ECO:0000256" key="12">
    <source>
        <dbReference type="ARBA" id="ARBA00023239"/>
    </source>
</evidence>
<dbReference type="InterPro" id="IPR017926">
    <property type="entry name" value="GATASE"/>
</dbReference>
<comment type="pathway">
    <text evidence="3">Amino-acid biosynthesis; L-tryptophan biosynthesis; L-tryptophan from chorismate: step 1/5.</text>
</comment>
<evidence type="ECO:0000256" key="5">
    <source>
        <dbReference type="ARBA" id="ARBA00012266"/>
    </source>
</evidence>
<dbReference type="PANTHER" id="PTHR43418">
    <property type="entry name" value="MULTIFUNCTIONAL TRYPTOPHAN BIOSYNTHESIS PROTEIN-RELATED"/>
    <property type="match status" value="1"/>
</dbReference>
<gene>
    <name evidence="17" type="ORF">PICMEDRAFT_71106</name>
</gene>
<comment type="catalytic activity">
    <reaction evidence="1">
        <text>1-(2-carboxyphenylamino)-1-deoxy-D-ribulose 5-phosphate + H(+) = (1S,2R)-1-C-(indol-3-yl)glycerol 3-phosphate + CO2 + H2O</text>
        <dbReference type="Rhea" id="RHEA:23476"/>
        <dbReference type="ChEBI" id="CHEBI:15377"/>
        <dbReference type="ChEBI" id="CHEBI:15378"/>
        <dbReference type="ChEBI" id="CHEBI:16526"/>
        <dbReference type="ChEBI" id="CHEBI:58613"/>
        <dbReference type="ChEBI" id="CHEBI:58866"/>
        <dbReference type="EC" id="4.1.1.48"/>
    </reaction>
</comment>
<dbReference type="PROSITE" id="PS00614">
    <property type="entry name" value="IGPS"/>
    <property type="match status" value="1"/>
</dbReference>
<dbReference type="PRINTS" id="PR00099">
    <property type="entry name" value="CPSGATASE"/>
</dbReference>
<evidence type="ECO:0000256" key="14">
    <source>
        <dbReference type="ARBA" id="ARBA00047683"/>
    </source>
</evidence>
<comment type="pathway">
    <text evidence="2">Amino-acid biosynthesis; L-tryptophan biosynthesis; L-tryptophan from chorismate: step 4/5.</text>
</comment>
<dbReference type="CDD" id="cd00331">
    <property type="entry name" value="IGPS"/>
    <property type="match status" value="1"/>
</dbReference>
<evidence type="ECO:0000256" key="3">
    <source>
        <dbReference type="ARBA" id="ARBA00004873"/>
    </source>
</evidence>
<keyword evidence="9" id="KW-0822">Tryptophan biosynthesis</keyword>
<dbReference type="GO" id="GO:0005829">
    <property type="term" value="C:cytosol"/>
    <property type="evidence" value="ECO:0007669"/>
    <property type="project" value="TreeGrafter"/>
</dbReference>
<evidence type="ECO:0000259" key="15">
    <source>
        <dbReference type="Pfam" id="PF00117"/>
    </source>
</evidence>
<dbReference type="InterPro" id="IPR013798">
    <property type="entry name" value="Indole-3-glycerol_P_synth_dom"/>
</dbReference>
<accession>A0A1E3NU01</accession>
<comment type="subunit">
    <text evidence="4">Tetramer of two components I and two components II.</text>
</comment>
<dbReference type="InterPro" id="IPR006221">
    <property type="entry name" value="TrpG/PapA_dom"/>
</dbReference>
<keyword evidence="8" id="KW-0028">Amino-acid biosynthesis</keyword>
<dbReference type="InterPro" id="IPR013785">
    <property type="entry name" value="Aldolase_TIM"/>
</dbReference>
<dbReference type="Gene3D" id="3.20.20.70">
    <property type="entry name" value="Aldolase class I"/>
    <property type="match status" value="1"/>
</dbReference>
<dbReference type="STRING" id="763406.A0A1E3NU01"/>
<evidence type="ECO:0000259" key="16">
    <source>
        <dbReference type="Pfam" id="PF00218"/>
    </source>
</evidence>
<dbReference type="CDD" id="cd01743">
    <property type="entry name" value="GATase1_Anthranilate_Synthase"/>
    <property type="match status" value="1"/>
</dbReference>
<proteinExistence type="predicted"/>
<evidence type="ECO:0000256" key="8">
    <source>
        <dbReference type="ARBA" id="ARBA00022605"/>
    </source>
</evidence>
<dbReference type="RefSeq" id="XP_019020675.1">
    <property type="nucleotide sequence ID" value="XM_019163829.1"/>
</dbReference>
<keyword evidence="10" id="KW-0315">Glutamine amidotransferase</keyword>
<dbReference type="InterPro" id="IPR050472">
    <property type="entry name" value="Anth_synth/Amidotransfase"/>
</dbReference>
<dbReference type="GO" id="GO:0004049">
    <property type="term" value="F:anthranilate synthase activity"/>
    <property type="evidence" value="ECO:0007669"/>
    <property type="project" value="UniProtKB-EC"/>
</dbReference>
<dbReference type="UniPathway" id="UPA00035">
    <property type="reaction ID" value="UER00040"/>
</dbReference>
<feature type="domain" description="Glutamine amidotransferase" evidence="15">
    <location>
        <begin position="12"/>
        <end position="194"/>
    </location>
</feature>
<dbReference type="GO" id="GO:0000162">
    <property type="term" value="P:L-tryptophan biosynthetic process"/>
    <property type="evidence" value="ECO:0007669"/>
    <property type="project" value="UniProtKB-UniPathway"/>
</dbReference>
<evidence type="ECO:0000256" key="4">
    <source>
        <dbReference type="ARBA" id="ARBA00011743"/>
    </source>
</evidence>
<dbReference type="FunFam" id="3.40.50.880:FF:000031">
    <property type="entry name" value="Multifunctional tryptophan biosynthesis protein"/>
    <property type="match status" value="1"/>
</dbReference>
<dbReference type="NCBIfam" id="TIGR00566">
    <property type="entry name" value="trpG_papA"/>
    <property type="match status" value="1"/>
</dbReference>
<dbReference type="OrthoDB" id="524799at2759"/>
<dbReference type="PRINTS" id="PR00096">
    <property type="entry name" value="GATASE"/>
</dbReference>
<evidence type="ECO:0000313" key="18">
    <source>
        <dbReference type="Proteomes" id="UP000094455"/>
    </source>
</evidence>
<dbReference type="Pfam" id="PF00117">
    <property type="entry name" value="GATase"/>
    <property type="match status" value="1"/>
</dbReference>
<evidence type="ECO:0000256" key="7">
    <source>
        <dbReference type="ARBA" id="ARBA00018819"/>
    </source>
</evidence>
<sequence length="495" mass="54613">MTVEEQRQKHVVMIDNYDSFTWNLYEYLCQAGAEVSVYRNDKITLTEIEALSPDLILISPGPGHPKTDAGISRDVIEYFKGKLPIFGVCMGQQCIYEVFGGDVEYAGEIVHGKTSTITHDNKGMFKNVPQGVAVTRYHSLAGSAQSLPDVLEVTAQTENGIIMGVRHKEYTIEGVQFHPESILTEEGHLMVKNILSVKGGYWKDNEALTSTTVKPSILDKIYNQRRSDVRAAALQPGRTLEDLETYYKLGLAPSILNFHSKLSALTSKGEVTIISEIKRASPSKGDIDIEANAALQASRYANAGVAAISVLTEPTWFKGSLEDLEMARKAVDIFSAKNDTERPCILRKEFIFNEYQILEARLAGADTVLLIVKMLTEEELTKLIKYARSLDIEPLVEVNTSDELAVALKVGSKVIGVNNRNLKDFNVDLDTTTSVLSGITAEQRKELVFLALSGISGAADVKSYVDQNVYGFLIGESLMRKGDKVGEFIKELQSV</sequence>
<dbReference type="PRINTS" id="PR00097">
    <property type="entry name" value="ANTSNTHASEII"/>
</dbReference>
<keyword evidence="18" id="KW-1185">Reference proteome</keyword>
<dbReference type="PROSITE" id="PS51273">
    <property type="entry name" value="GATASE_TYPE_1"/>
    <property type="match status" value="1"/>
</dbReference>
<dbReference type="EC" id="4.1.1.48" evidence="6"/>
<dbReference type="SUPFAM" id="SSF52317">
    <property type="entry name" value="Class I glutamine amidotransferase-like"/>
    <property type="match status" value="1"/>
</dbReference>
<comment type="catalytic activity">
    <reaction evidence="14">
        <text>chorismate + L-glutamine = anthranilate + pyruvate + L-glutamate + H(+)</text>
        <dbReference type="Rhea" id="RHEA:21732"/>
        <dbReference type="ChEBI" id="CHEBI:15361"/>
        <dbReference type="ChEBI" id="CHEBI:15378"/>
        <dbReference type="ChEBI" id="CHEBI:16567"/>
        <dbReference type="ChEBI" id="CHEBI:29748"/>
        <dbReference type="ChEBI" id="CHEBI:29985"/>
        <dbReference type="ChEBI" id="CHEBI:58359"/>
        <dbReference type="EC" id="4.1.3.27"/>
    </reaction>
</comment>
<dbReference type="EMBL" id="KV454001">
    <property type="protein sequence ID" value="ODQ49562.1"/>
    <property type="molecule type" value="Genomic_DNA"/>
</dbReference>